<comment type="caution">
    <text evidence="2">The sequence shown here is derived from an EMBL/GenBank/DDBJ whole genome shotgun (WGS) entry which is preliminary data.</text>
</comment>
<organism evidence="2 3">
    <name type="scientific">Streptomyces monashensis</name>
    <dbReference type="NCBI Taxonomy" id="1678012"/>
    <lineage>
        <taxon>Bacteria</taxon>
        <taxon>Bacillati</taxon>
        <taxon>Actinomycetota</taxon>
        <taxon>Actinomycetes</taxon>
        <taxon>Kitasatosporales</taxon>
        <taxon>Streptomycetaceae</taxon>
        <taxon>Streptomyces</taxon>
    </lineage>
</organism>
<dbReference type="AlphaFoldDB" id="A0A1S2QC22"/>
<dbReference type="EMBL" id="MLYO01000034">
    <property type="protein sequence ID" value="OIK03708.1"/>
    <property type="molecule type" value="Genomic_DNA"/>
</dbReference>
<dbReference type="Proteomes" id="UP000179642">
    <property type="component" value="Unassembled WGS sequence"/>
</dbReference>
<dbReference type="InterPro" id="IPR004360">
    <property type="entry name" value="Glyas_Fos-R_dOase_dom"/>
</dbReference>
<proteinExistence type="predicted"/>
<feature type="domain" description="VOC" evidence="1">
    <location>
        <begin position="12"/>
        <end position="133"/>
    </location>
</feature>
<keyword evidence="3" id="KW-1185">Reference proteome</keyword>
<dbReference type="InterPro" id="IPR052164">
    <property type="entry name" value="Anthracycline_SecMetBiosynth"/>
</dbReference>
<sequence>MPEVTIAYASGAPCWVDLMTKDQLAALDFYRDLFGWQGQAGLAESGGYAVCELGGKAVAGIAPAPPPASVAEGTSARPAMWISYLAAADAEATRDAITAAGGTPLIPVMDGGALGRMLLARDPQGAVFGVWQPGEFSGAQVVDEPGALVWNELHTDDVHGATRFYQEVFGIGIERTPGATSRWDLQAGGRTVGSVTLLDNDPPGTPAHWLTCFAVDDVDSTVDSLVKRDGTVCTAPFDTATGRMSVVRDPQGALLALLKPLAP</sequence>
<name>A0A1S2QC22_9ACTN</name>
<dbReference type="RefSeq" id="WP_071382424.1">
    <property type="nucleotide sequence ID" value="NZ_MLYO01000034.1"/>
</dbReference>
<feature type="domain" description="VOC" evidence="1">
    <location>
        <begin position="147"/>
        <end position="260"/>
    </location>
</feature>
<reference evidence="2 3" key="1">
    <citation type="submission" date="2016-10" db="EMBL/GenBank/DDBJ databases">
        <title>Genome sequence of Streptomyces sp. MUSC 1.</title>
        <authorList>
            <person name="Lee L.-H."/>
            <person name="Ser H.-L."/>
            <person name="Law J.W.-F."/>
        </authorList>
    </citation>
    <scope>NUCLEOTIDE SEQUENCE [LARGE SCALE GENOMIC DNA]</scope>
    <source>
        <strain evidence="2 3">MUSC 1</strain>
    </source>
</reference>
<evidence type="ECO:0000313" key="3">
    <source>
        <dbReference type="Proteomes" id="UP000179642"/>
    </source>
</evidence>
<dbReference type="PANTHER" id="PTHR33993">
    <property type="entry name" value="GLYOXALASE-RELATED"/>
    <property type="match status" value="1"/>
</dbReference>
<dbReference type="Gene3D" id="3.10.180.10">
    <property type="entry name" value="2,3-Dihydroxybiphenyl 1,2-Dioxygenase, domain 1"/>
    <property type="match status" value="2"/>
</dbReference>
<dbReference type="Pfam" id="PF00903">
    <property type="entry name" value="Glyoxalase"/>
    <property type="match status" value="2"/>
</dbReference>
<dbReference type="InterPro" id="IPR029068">
    <property type="entry name" value="Glyas_Bleomycin-R_OHBP_Dase"/>
</dbReference>
<dbReference type="PROSITE" id="PS51819">
    <property type="entry name" value="VOC"/>
    <property type="match status" value="2"/>
</dbReference>
<dbReference type="CDD" id="cd07247">
    <property type="entry name" value="SgaA_N_like"/>
    <property type="match status" value="2"/>
</dbReference>
<dbReference type="InterPro" id="IPR037523">
    <property type="entry name" value="VOC_core"/>
</dbReference>
<dbReference type="PANTHER" id="PTHR33993:SF10">
    <property type="entry name" value="CONSERVED PROTEIN"/>
    <property type="match status" value="1"/>
</dbReference>
<accession>A0A1S2QC22</accession>
<protein>
    <submittedName>
        <fullName evidence="2">Glyoxalase</fullName>
    </submittedName>
</protein>
<evidence type="ECO:0000313" key="2">
    <source>
        <dbReference type="EMBL" id="OIK03708.1"/>
    </source>
</evidence>
<dbReference type="OrthoDB" id="9793039at2"/>
<evidence type="ECO:0000259" key="1">
    <source>
        <dbReference type="PROSITE" id="PS51819"/>
    </source>
</evidence>
<dbReference type="SUPFAM" id="SSF54593">
    <property type="entry name" value="Glyoxalase/Bleomycin resistance protein/Dihydroxybiphenyl dioxygenase"/>
    <property type="match status" value="2"/>
</dbReference>
<gene>
    <name evidence="2" type="ORF">BIV23_20880</name>
</gene>